<dbReference type="PROSITE" id="PS51186">
    <property type="entry name" value="GNAT"/>
    <property type="match status" value="1"/>
</dbReference>
<sequence>MEIVPLRQQPERSLEIAQLLHSEWSALQNWSSIARINERLLLRNHPDRSSFTLLADHADGSLMGTASVIEYELDDDPSRRFWLGEVFTPVAWRGKGVGSALVNACIQYARNDRMDSLWLYTPDKQSLYQRLGWREIEQREVSGEWVSVMVLNLAA</sequence>
<proteinExistence type="predicted"/>
<evidence type="ECO:0000313" key="3">
    <source>
        <dbReference type="Proteomes" id="UP000239181"/>
    </source>
</evidence>
<dbReference type="RefSeq" id="WP_105592845.1">
    <property type="nucleotide sequence ID" value="NZ_PDET01000006.1"/>
</dbReference>
<accession>A0A2S9ICY3</accession>
<dbReference type="OrthoDB" id="7678938at2"/>
<comment type="caution">
    <text evidence="2">The sequence shown here is derived from an EMBL/GenBank/DDBJ whole genome shotgun (WGS) entry which is preliminary data.</text>
</comment>
<keyword evidence="3" id="KW-1185">Reference proteome</keyword>
<dbReference type="InterPro" id="IPR039840">
    <property type="entry name" value="NAA80"/>
</dbReference>
<reference evidence="2 3" key="1">
    <citation type="submission" date="2017-10" db="EMBL/GenBank/DDBJ databases">
        <title>Draft genome of two endophytic bacteria isolated from 'guarana' Paullinia cupana (Mart.) Ducke.</title>
        <authorList>
            <person name="Siqueira K.A."/>
            <person name="Liotti R.G."/>
            <person name="Mendes T.A."/>
            <person name="Soares M.A."/>
        </authorList>
    </citation>
    <scope>NUCLEOTIDE SEQUENCE [LARGE SCALE GENOMIC DNA]</scope>
    <source>
        <strain evidence="2 3">342</strain>
    </source>
</reference>
<dbReference type="AlphaFoldDB" id="A0A2S9ICY3"/>
<dbReference type="InterPro" id="IPR016181">
    <property type="entry name" value="Acyl_CoA_acyltransferase"/>
</dbReference>
<dbReference type="SUPFAM" id="SSF55729">
    <property type="entry name" value="Acyl-CoA N-acyltransferases (Nat)"/>
    <property type="match status" value="1"/>
</dbReference>
<dbReference type="GO" id="GO:0005737">
    <property type="term" value="C:cytoplasm"/>
    <property type="evidence" value="ECO:0007669"/>
    <property type="project" value="TreeGrafter"/>
</dbReference>
<dbReference type="Pfam" id="PF00583">
    <property type="entry name" value="Acetyltransf_1"/>
    <property type="match status" value="1"/>
</dbReference>
<feature type="domain" description="N-acetyltransferase" evidence="1">
    <location>
        <begin position="1"/>
        <end position="154"/>
    </location>
</feature>
<dbReference type="GO" id="GO:0008080">
    <property type="term" value="F:N-acetyltransferase activity"/>
    <property type="evidence" value="ECO:0007669"/>
    <property type="project" value="InterPro"/>
</dbReference>
<dbReference type="Proteomes" id="UP000239181">
    <property type="component" value="Unassembled WGS sequence"/>
</dbReference>
<keyword evidence="2" id="KW-0808">Transferase</keyword>
<dbReference type="InterPro" id="IPR000182">
    <property type="entry name" value="GNAT_dom"/>
</dbReference>
<dbReference type="GO" id="GO:1905502">
    <property type="term" value="F:acetyl-CoA binding"/>
    <property type="evidence" value="ECO:0007669"/>
    <property type="project" value="TreeGrafter"/>
</dbReference>
<gene>
    <name evidence="2" type="ORF">CQW29_11365</name>
</gene>
<dbReference type="PANTHER" id="PTHR13538">
    <property type="entry name" value="N-ACETYLTRANSFERASE 6"/>
    <property type="match status" value="1"/>
</dbReference>
<name>A0A2S9ICY3_9GAMM</name>
<dbReference type="PANTHER" id="PTHR13538:SF4">
    <property type="entry name" value="N-ALPHA-ACETYLTRANSFERASE 80"/>
    <property type="match status" value="1"/>
</dbReference>
<organism evidence="2 3">
    <name type="scientific">Pantoea coffeiphila</name>
    <dbReference type="NCBI Taxonomy" id="1465635"/>
    <lineage>
        <taxon>Bacteria</taxon>
        <taxon>Pseudomonadati</taxon>
        <taxon>Pseudomonadota</taxon>
        <taxon>Gammaproteobacteria</taxon>
        <taxon>Enterobacterales</taxon>
        <taxon>Erwiniaceae</taxon>
        <taxon>Pantoea</taxon>
    </lineage>
</organism>
<dbReference type="EMBL" id="PDET01000006">
    <property type="protein sequence ID" value="PRD15594.1"/>
    <property type="molecule type" value="Genomic_DNA"/>
</dbReference>
<dbReference type="CDD" id="cd04301">
    <property type="entry name" value="NAT_SF"/>
    <property type="match status" value="1"/>
</dbReference>
<evidence type="ECO:0000259" key="1">
    <source>
        <dbReference type="PROSITE" id="PS51186"/>
    </source>
</evidence>
<dbReference type="Gene3D" id="3.40.630.30">
    <property type="match status" value="1"/>
</dbReference>
<protein>
    <submittedName>
        <fullName evidence="2">GNAT family N-acetyltransferase</fullName>
    </submittedName>
</protein>
<evidence type="ECO:0000313" key="2">
    <source>
        <dbReference type="EMBL" id="PRD15594.1"/>
    </source>
</evidence>